<evidence type="ECO:0000313" key="4">
    <source>
        <dbReference type="EMBL" id="UOA24697.1"/>
    </source>
</evidence>
<dbReference type="EC" id="3.1.2.-" evidence="4"/>
<proteinExistence type="inferred from homology"/>
<dbReference type="InterPro" id="IPR029069">
    <property type="entry name" value="HotDog_dom_sf"/>
</dbReference>
<dbReference type="Gene3D" id="3.10.129.10">
    <property type="entry name" value="Hotdog Thioesterase"/>
    <property type="match status" value="1"/>
</dbReference>
<dbReference type="PANTHER" id="PTHR21660">
    <property type="entry name" value="THIOESTERASE SUPERFAMILY MEMBER-RELATED"/>
    <property type="match status" value="1"/>
</dbReference>
<dbReference type="CDD" id="cd03443">
    <property type="entry name" value="PaaI_thioesterase"/>
    <property type="match status" value="1"/>
</dbReference>
<dbReference type="AlphaFoldDB" id="A0AAX3AEY9"/>
<evidence type="ECO:0000313" key="5">
    <source>
        <dbReference type="Proteomes" id="UP000830781"/>
    </source>
</evidence>
<keyword evidence="5" id="KW-1185">Reference proteome</keyword>
<organism evidence="4 5">
    <name type="scientific">Sulfitobacter pontiacus</name>
    <dbReference type="NCBI Taxonomy" id="60137"/>
    <lineage>
        <taxon>Bacteria</taxon>
        <taxon>Pseudomonadati</taxon>
        <taxon>Pseudomonadota</taxon>
        <taxon>Alphaproteobacteria</taxon>
        <taxon>Rhodobacterales</taxon>
        <taxon>Roseobacteraceae</taxon>
        <taxon>Sulfitobacter</taxon>
    </lineage>
</organism>
<keyword evidence="4" id="KW-0614">Plasmid</keyword>
<evidence type="ECO:0000256" key="1">
    <source>
        <dbReference type="ARBA" id="ARBA00008324"/>
    </source>
</evidence>
<protein>
    <submittedName>
        <fullName evidence="4">Acyl-coenzyme A thioesterase PaaI</fullName>
        <ecNumber evidence="4">3.1.2.-</ecNumber>
    </submittedName>
</protein>
<dbReference type="InterPro" id="IPR006683">
    <property type="entry name" value="Thioestr_dom"/>
</dbReference>
<dbReference type="Proteomes" id="UP000830781">
    <property type="component" value="Plasmid pDSM110277_a"/>
</dbReference>
<dbReference type="PANTHER" id="PTHR21660:SF1">
    <property type="entry name" value="ACYL-COENZYME A THIOESTERASE 13"/>
    <property type="match status" value="1"/>
</dbReference>
<name>A0AAX3AEY9_9RHOB</name>
<evidence type="ECO:0000259" key="3">
    <source>
        <dbReference type="Pfam" id="PF03061"/>
    </source>
</evidence>
<accession>A0AAX3AEY9</accession>
<dbReference type="NCBIfam" id="TIGR00369">
    <property type="entry name" value="unchar_dom_1"/>
    <property type="match status" value="1"/>
</dbReference>
<dbReference type="EMBL" id="CP084960">
    <property type="protein sequence ID" value="UOA24697.1"/>
    <property type="molecule type" value="Genomic_DNA"/>
</dbReference>
<reference evidence="5" key="1">
    <citation type="journal article" date="2022" name="Microorganisms">
        <title>Beyond the ABCs#Discovery of Three New Plasmid Types in Rhodobacterales (RepQ, RepY, RepW).</title>
        <authorList>
            <person name="Freese H.M."/>
            <person name="Ringel V."/>
            <person name="Overmann J."/>
            <person name="Petersen J."/>
        </authorList>
    </citation>
    <scope>NUCLEOTIDE SEQUENCE [LARGE SCALE GENOMIC DNA]</scope>
    <source>
        <strain evidence="5">DSM 110277</strain>
        <plasmid evidence="5">pDSM110277_a</plasmid>
    </source>
</reference>
<dbReference type="GO" id="GO:0047617">
    <property type="term" value="F:fatty acyl-CoA hydrolase activity"/>
    <property type="evidence" value="ECO:0007669"/>
    <property type="project" value="InterPro"/>
</dbReference>
<evidence type="ECO:0000256" key="2">
    <source>
        <dbReference type="ARBA" id="ARBA00022801"/>
    </source>
</evidence>
<dbReference type="RefSeq" id="WP_114865582.1">
    <property type="nucleotide sequence ID" value="NZ_CP084960.1"/>
</dbReference>
<dbReference type="InterPro" id="IPR039298">
    <property type="entry name" value="ACOT13"/>
</dbReference>
<dbReference type="Pfam" id="PF03061">
    <property type="entry name" value="4HBT"/>
    <property type="match status" value="1"/>
</dbReference>
<gene>
    <name evidence="4" type="primary">paaI_2</name>
    <name evidence="4" type="ORF">DSM110277_03144</name>
</gene>
<sequence>MSAQDGKPEVPAPFNALLGVRFVSWSEGRAELQLKITCDHLNGAFAVHGGVYATMLDNAVTFCAAFAGKGRPGHRCLTLSLTTSFVGAAVEGDVLTARARNAGGGRKLVFVQGEIVNQNGQRLAHGDAVIKRVAPSSSEPGRSGATEP</sequence>
<comment type="similarity">
    <text evidence="1">Belongs to the thioesterase PaaI family.</text>
</comment>
<geneLocation type="plasmid" evidence="4 5">
    <name>pDSM110277_a</name>
</geneLocation>
<dbReference type="SUPFAM" id="SSF54637">
    <property type="entry name" value="Thioesterase/thiol ester dehydrase-isomerase"/>
    <property type="match status" value="1"/>
</dbReference>
<keyword evidence="2 4" id="KW-0378">Hydrolase</keyword>
<feature type="domain" description="Thioesterase" evidence="3">
    <location>
        <begin position="47"/>
        <end position="122"/>
    </location>
</feature>
<dbReference type="InterPro" id="IPR003736">
    <property type="entry name" value="PAAI_dom"/>
</dbReference>